<gene>
    <name evidence="4" type="ORF">ACFFVI_17915</name>
</gene>
<reference evidence="4 5" key="1">
    <citation type="submission" date="2024-09" db="EMBL/GenBank/DDBJ databases">
        <authorList>
            <person name="Sun Q."/>
            <person name="Mori K."/>
        </authorList>
    </citation>
    <scope>NUCLEOTIDE SEQUENCE [LARGE SCALE GENOMIC DNA]</scope>
    <source>
        <strain evidence="4 5">TISTR 1856</strain>
    </source>
</reference>
<evidence type="ECO:0000313" key="5">
    <source>
        <dbReference type="Proteomes" id="UP001589748"/>
    </source>
</evidence>
<dbReference type="EMBL" id="JBHMDM010000012">
    <property type="protein sequence ID" value="MFB9378839.1"/>
    <property type="molecule type" value="Genomic_DNA"/>
</dbReference>
<feature type="region of interest" description="Disordered" evidence="2">
    <location>
        <begin position="377"/>
        <end position="417"/>
    </location>
</feature>
<dbReference type="InterPro" id="IPR006047">
    <property type="entry name" value="GH13_cat_dom"/>
</dbReference>
<keyword evidence="4" id="KW-0378">Hydrolase</keyword>
<proteinExistence type="inferred from homology"/>
<dbReference type="PANTHER" id="PTHR10357:SF179">
    <property type="entry name" value="NEUTRAL AND BASIC AMINO ACID TRANSPORT PROTEIN RBAT"/>
    <property type="match status" value="1"/>
</dbReference>
<evidence type="ECO:0000259" key="3">
    <source>
        <dbReference type="SMART" id="SM00642"/>
    </source>
</evidence>
<evidence type="ECO:0000313" key="4">
    <source>
        <dbReference type="EMBL" id="MFB9378839.1"/>
    </source>
</evidence>
<dbReference type="InterPro" id="IPR045857">
    <property type="entry name" value="O16G_dom_2"/>
</dbReference>
<dbReference type="Gene3D" id="3.20.20.80">
    <property type="entry name" value="Glycosidases"/>
    <property type="match status" value="1"/>
</dbReference>
<comment type="caution">
    <text evidence="4">The sequence shown here is derived from an EMBL/GenBank/DDBJ whole genome shotgun (WGS) entry which is preliminary data.</text>
</comment>
<dbReference type="Pfam" id="PF00128">
    <property type="entry name" value="Alpha-amylase"/>
    <property type="match status" value="2"/>
</dbReference>
<dbReference type="Gene3D" id="3.90.400.10">
    <property type="entry name" value="Oligo-1,6-glucosidase, Domain 2"/>
    <property type="match status" value="1"/>
</dbReference>
<organism evidence="4 5">
    <name type="scientific">Kineococcus gynurae</name>
    <dbReference type="NCBI Taxonomy" id="452979"/>
    <lineage>
        <taxon>Bacteria</taxon>
        <taxon>Bacillati</taxon>
        <taxon>Actinomycetota</taxon>
        <taxon>Actinomycetes</taxon>
        <taxon>Kineosporiales</taxon>
        <taxon>Kineosporiaceae</taxon>
        <taxon>Kineococcus</taxon>
    </lineage>
</organism>
<dbReference type="Proteomes" id="UP001589748">
    <property type="component" value="Unassembled WGS sequence"/>
</dbReference>
<evidence type="ECO:0000256" key="2">
    <source>
        <dbReference type="SAM" id="MobiDB-lite"/>
    </source>
</evidence>
<protein>
    <submittedName>
        <fullName evidence="4">Alpha-amylase family glycosyl hydrolase</fullName>
    </submittedName>
</protein>
<accession>A0ABV5LXQ1</accession>
<feature type="domain" description="Glycosyl hydrolase family 13 catalytic" evidence="3">
    <location>
        <begin position="13"/>
        <end position="387"/>
    </location>
</feature>
<sequence length="514" mass="56197">MTSLDLQTGVLYQIYPQSFADADGDGIGDLPGIVAALDHLAWLGVGAIWLSPCFASPFADAGYDVADFTRIAPRYGTEEDLRTLTREAGARGIAVLLDLVAGHTSDTHPWFRDEPDRYIRSDVPADGFVPGPGGADWWYLPNFFACQPALNYGYAREDPAEPWRQDVDAPGPRANRKALRDIMSFWFDRGVAGFRVDMAASLVKDDPGHVETRKLWTQLRDWIEATYPGRVLIAEWGDPATSVPAGFHADFLLQFGGEDDGLPWRSLWNNGVGTVHEHWNQKTCWADAAGRGTTRTFVTAWRRAAAAIAAGPRPGVVGLPTANHDVTRPVAGPRDADQARIVTLLTLTWAALPSLYYGEEIGMRYVEGVGPLEGSSLGPRYERAGSRTPMPWGGAETARESRYLPQDPRPDRPTVADQRIDPSSLLAFTRAVIGLRSRDDRLRVDADLDVLHHDYPFVYVRGGSLVVALNPSGARTGSDLTGIGAARVVLERGLHRGADRLDLDPFGYAVLDQG</sequence>
<comment type="similarity">
    <text evidence="1">Belongs to the glycosyl hydrolase 13 family.</text>
</comment>
<dbReference type="PANTHER" id="PTHR10357">
    <property type="entry name" value="ALPHA-AMYLASE FAMILY MEMBER"/>
    <property type="match status" value="1"/>
</dbReference>
<dbReference type="InterPro" id="IPR017853">
    <property type="entry name" value="GH"/>
</dbReference>
<name>A0ABV5LXQ1_9ACTN</name>
<dbReference type="RefSeq" id="WP_380134270.1">
    <property type="nucleotide sequence ID" value="NZ_JBHLUI010000001.1"/>
</dbReference>
<evidence type="ECO:0000256" key="1">
    <source>
        <dbReference type="ARBA" id="ARBA00008061"/>
    </source>
</evidence>
<dbReference type="GO" id="GO:0016787">
    <property type="term" value="F:hydrolase activity"/>
    <property type="evidence" value="ECO:0007669"/>
    <property type="project" value="UniProtKB-KW"/>
</dbReference>
<dbReference type="SUPFAM" id="SSF51445">
    <property type="entry name" value="(Trans)glycosidases"/>
    <property type="match status" value="1"/>
</dbReference>
<dbReference type="SMART" id="SM00642">
    <property type="entry name" value="Aamy"/>
    <property type="match status" value="1"/>
</dbReference>
<keyword evidence="5" id="KW-1185">Reference proteome</keyword>
<feature type="compositionally biased region" description="Basic and acidic residues" evidence="2">
    <location>
        <begin position="397"/>
        <end position="417"/>
    </location>
</feature>